<feature type="transmembrane region" description="Helical" evidence="12">
    <location>
        <begin position="590"/>
        <end position="614"/>
    </location>
</feature>
<dbReference type="Gene3D" id="1.10.287.70">
    <property type="match status" value="1"/>
</dbReference>
<keyword evidence="9" id="KW-0325">Glycoprotein</keyword>
<evidence type="ECO:0000313" key="22">
    <source>
        <dbReference type="Proteomes" id="UP000694925"/>
    </source>
</evidence>
<dbReference type="KEGG" id="ccal:108628666"/>
<reference evidence="23" key="1">
    <citation type="submission" date="2025-08" db="UniProtKB">
        <authorList>
            <consortium name="RefSeq"/>
        </authorList>
    </citation>
    <scope>IDENTIFICATION</scope>
    <source>
        <tissue evidence="23">Whole body</tissue>
    </source>
</reference>
<evidence type="ECO:0000256" key="9">
    <source>
        <dbReference type="ARBA" id="ARBA00023180"/>
    </source>
</evidence>
<evidence type="ECO:0000256" key="12">
    <source>
        <dbReference type="SAM" id="Phobius"/>
    </source>
</evidence>
<feature type="domain" description="PTHB1 hairpin" evidence="19">
    <location>
        <begin position="1341"/>
        <end position="1441"/>
    </location>
</feature>
<keyword evidence="10" id="KW-1071">Ligand-gated ion channel</keyword>
<evidence type="ECO:0000313" key="23">
    <source>
        <dbReference type="RefSeq" id="XP_026672461.1"/>
    </source>
</evidence>
<organism evidence="22 23">
    <name type="scientific">Ceratina calcarata</name>
    <dbReference type="NCBI Taxonomy" id="156304"/>
    <lineage>
        <taxon>Eukaryota</taxon>
        <taxon>Metazoa</taxon>
        <taxon>Ecdysozoa</taxon>
        <taxon>Arthropoda</taxon>
        <taxon>Hexapoda</taxon>
        <taxon>Insecta</taxon>
        <taxon>Pterygota</taxon>
        <taxon>Neoptera</taxon>
        <taxon>Endopterygota</taxon>
        <taxon>Hymenoptera</taxon>
        <taxon>Apocrita</taxon>
        <taxon>Aculeata</taxon>
        <taxon>Apoidea</taxon>
        <taxon>Anthophila</taxon>
        <taxon>Apidae</taxon>
        <taxon>Ceratina</taxon>
        <taxon>Zadontomerus</taxon>
    </lineage>
</organism>
<evidence type="ECO:0000259" key="19">
    <source>
        <dbReference type="Pfam" id="PF23338"/>
    </source>
</evidence>
<evidence type="ECO:0000256" key="13">
    <source>
        <dbReference type="SAM" id="SignalP"/>
    </source>
</evidence>
<keyword evidence="7 12" id="KW-0472">Membrane</keyword>
<gene>
    <name evidence="23" type="primary">LOC108628666</name>
</gene>
<dbReference type="InterPro" id="IPR028073">
    <property type="entry name" value="PHTB1_N_dom"/>
</dbReference>
<feature type="domain" description="Ionotropic glutamate receptor L-glutamate and glycine-binding" evidence="15">
    <location>
        <begin position="254"/>
        <end position="318"/>
    </location>
</feature>
<dbReference type="PANTHER" id="PTHR20991">
    <property type="entry name" value="PARATHYROID HORMONE-RESPONSIVE B1 GENE"/>
    <property type="match status" value="1"/>
</dbReference>
<proteinExistence type="inferred from homology"/>
<evidence type="ECO:0000256" key="6">
    <source>
        <dbReference type="ARBA" id="ARBA00023065"/>
    </source>
</evidence>
<dbReference type="Pfam" id="PF14728">
    <property type="entry name" value="PTHB1_GAE"/>
    <property type="match status" value="1"/>
</dbReference>
<evidence type="ECO:0000256" key="1">
    <source>
        <dbReference type="ARBA" id="ARBA00004141"/>
    </source>
</evidence>
<feature type="domain" description="PTHB1 C-terminal helix bundle" evidence="20">
    <location>
        <begin position="1443"/>
        <end position="1521"/>
    </location>
</feature>
<dbReference type="GO" id="GO:0015276">
    <property type="term" value="F:ligand-gated monoatomic ion channel activity"/>
    <property type="evidence" value="ECO:0007669"/>
    <property type="project" value="InterPro"/>
</dbReference>
<keyword evidence="22" id="KW-1185">Reference proteome</keyword>
<keyword evidence="4 12" id="KW-0812">Transmembrane</keyword>
<evidence type="ECO:0000259" key="15">
    <source>
        <dbReference type="Pfam" id="PF10613"/>
    </source>
</evidence>
<keyword evidence="6" id="KW-0406">Ion transport</keyword>
<feature type="domain" description="PTHB1 platform" evidence="18">
    <location>
        <begin position="1231"/>
        <end position="1330"/>
    </location>
</feature>
<feature type="domain" description="Ionotropic receptor 75a N-terminal" evidence="21">
    <location>
        <begin position="93"/>
        <end position="212"/>
    </location>
</feature>
<dbReference type="GO" id="GO:0034464">
    <property type="term" value="C:BBSome"/>
    <property type="evidence" value="ECO:0007669"/>
    <property type="project" value="InterPro"/>
</dbReference>
<evidence type="ECO:0000259" key="14">
    <source>
        <dbReference type="Pfam" id="PF00060"/>
    </source>
</evidence>
<dbReference type="InterPro" id="IPR026511">
    <property type="entry name" value="PTHB1"/>
</dbReference>
<evidence type="ECO:0000256" key="11">
    <source>
        <dbReference type="ARBA" id="ARBA00023303"/>
    </source>
</evidence>
<dbReference type="Pfam" id="PF23338">
    <property type="entry name" value="PTHB1_hp"/>
    <property type="match status" value="1"/>
</dbReference>
<evidence type="ECO:0000259" key="21">
    <source>
        <dbReference type="Pfam" id="PF24576"/>
    </source>
</evidence>
<dbReference type="InterPro" id="IPR001320">
    <property type="entry name" value="Iontro_rcpt_C"/>
</dbReference>
<evidence type="ECO:0000259" key="17">
    <source>
        <dbReference type="Pfam" id="PF14728"/>
    </source>
</evidence>
<keyword evidence="11" id="KW-0407">Ion channel</keyword>
<dbReference type="InterPro" id="IPR055364">
    <property type="entry name" value="PTHB1_CtH_dom"/>
</dbReference>
<evidence type="ECO:0000256" key="5">
    <source>
        <dbReference type="ARBA" id="ARBA00022989"/>
    </source>
</evidence>
<evidence type="ECO:0000259" key="20">
    <source>
        <dbReference type="Pfam" id="PF23339"/>
    </source>
</evidence>
<feature type="domain" description="PTHB1 N-terminal" evidence="16">
    <location>
        <begin position="699"/>
        <end position="1066"/>
    </location>
</feature>
<dbReference type="Pfam" id="PF23337">
    <property type="entry name" value="PTHB1_pf"/>
    <property type="match status" value="1"/>
</dbReference>
<evidence type="ECO:0000256" key="8">
    <source>
        <dbReference type="ARBA" id="ARBA00023170"/>
    </source>
</evidence>
<dbReference type="PANTHER" id="PTHR20991:SF0">
    <property type="entry name" value="PROTEIN PTHB1"/>
    <property type="match status" value="1"/>
</dbReference>
<feature type="domain" description="Ionotropic glutamate receptor C-terminal" evidence="14">
    <location>
        <begin position="335"/>
        <end position="501"/>
    </location>
</feature>
<comment type="subcellular location">
    <subcellularLocation>
        <location evidence="1">Membrane</location>
        <topology evidence="1">Multi-pass membrane protein</topology>
    </subcellularLocation>
</comment>
<feature type="transmembrane region" description="Helical" evidence="12">
    <location>
        <begin position="335"/>
        <end position="353"/>
    </location>
</feature>
<dbReference type="GO" id="GO:0060271">
    <property type="term" value="P:cilium assembly"/>
    <property type="evidence" value="ECO:0007669"/>
    <property type="project" value="TreeGrafter"/>
</dbReference>
<comment type="similarity">
    <text evidence="2">Belongs to the glutamate-gated ion channel (TC 1.A.10.1) family.</text>
</comment>
<dbReference type="Pfam" id="PF00060">
    <property type="entry name" value="Lig_chan"/>
    <property type="match status" value="1"/>
</dbReference>
<evidence type="ECO:0000256" key="2">
    <source>
        <dbReference type="ARBA" id="ARBA00008685"/>
    </source>
</evidence>
<evidence type="ECO:0000256" key="10">
    <source>
        <dbReference type="ARBA" id="ARBA00023286"/>
    </source>
</evidence>
<protein>
    <submittedName>
        <fullName evidence="23">Protein PTHB1-like</fullName>
    </submittedName>
</protein>
<feature type="transmembrane region" description="Helical" evidence="12">
    <location>
        <begin position="374"/>
        <end position="392"/>
    </location>
</feature>
<dbReference type="Pfam" id="PF24576">
    <property type="entry name" value="IR75A_N"/>
    <property type="match status" value="1"/>
</dbReference>
<dbReference type="InterPro" id="IPR057074">
    <property type="entry name" value="IR75A_N"/>
</dbReference>
<dbReference type="GO" id="GO:0016020">
    <property type="term" value="C:membrane"/>
    <property type="evidence" value="ECO:0007669"/>
    <property type="project" value="UniProtKB-SubCell"/>
</dbReference>
<dbReference type="SUPFAM" id="SSF53850">
    <property type="entry name" value="Periplasmic binding protein-like II"/>
    <property type="match status" value="1"/>
</dbReference>
<dbReference type="GeneID" id="108628666"/>
<keyword evidence="5 12" id="KW-1133">Transmembrane helix</keyword>
<evidence type="ECO:0000259" key="18">
    <source>
        <dbReference type="Pfam" id="PF23337"/>
    </source>
</evidence>
<sequence>MSLLTRVFIILFTINARVFAFDASSVQLIHDAISILFPPVRVSLYVCQFDQDEAIEISKMMSAYGLGHEIHGSLDQFVKRSHDNRDHQILYAMDLDCDYTIPLLRVANASGMFMAPIKWLLLRDRISDSYSIKIKETFEDMAIYPDSEVILAERLEVDGSTEIISIYRPSRFHRPILENRGNWTATDGLRTANFHAASRRRRDLQGTPMATSLVLTDPDSINHLTDYKDKVLDLVAKATYPNLLYITERMNATLSFRVTNTWGYRSSNGSWNGMIGMLDRREIDIGGTAAYITQERLGVVDYVQLYIRTNPSFIFRKPLLSTVSNIFTLPFERPVWAAVGVLLLIVVILLYLSSKWEYKRGFSEYWKQFNSSELTLSDCFMVVLGAVAQQGYSYEPYRISPRIVTLMLLIAALSLYAAYTAMIVALVRSTTDSIKTPTDLYHSPLKVIVQDVVYNRYYFKHFQDPVRKAIVAHKLDTEGTGPWVSIEEGTRRVRQELVAFHAECSAVYKMMQETYQEEEKCGIMEMDFLNIVYPLLVIQARSPYSEMIRNTALLLRESGLKYRAEYRLFTAKPKCEGQMSYISIGFTESYFALMSMGCGTLISVVVFLGEFLWYKKIEPMLVSDPIVSFRDKIMRETWTDEDKVRNDKIDDGLTDSTGLDSTNIALDRGCSQSNVLKQRYHGNGVRESTRYRAQCTSTMSLFKTKEWWRTRCGTNETFDRHSLGTAAFFGEEKKDILVVGSHEGYLRMYCPSSEWNDETKSATNYKSTDLMIETRIADCIVDIGAGRFVSGSQDLCLAVLTPTKLIVYNVVLAEESTEYGDRCDLKIAYEHQLAKFPASLTTGPFGGVRGRDFLCVQSLDGTLAFYEQEVYTFSQVLKNRLLAEPIVYVSRYDLFVTASSSWSLECYRYQSMAEWTRTREDAGGVGEERTAASRLEPDWTFNIGEAVLGIEAVALTSFEVGIVVLGERHLYCLKDNCASIKHAKRLEYKPLCFRAYVVEPDGNLMALVIADTSILMIYEGSTLKWSAQLPFAPVTVARVQLQNLEGVIVILSDDGRLEACYLGSEPSLFVAPPLHPRGYDYAAAEKQLSELRALLKKSKDTETKASDAGLDAELIVSLNASPDLEPRIRSANDRPEEETEALGHRLACNVTIELSSYAALRDIEVCVDVAKPLITTNDFYALPNLCERHVASTQVYVNDDSPPISSEIAVTVTYRTDAGILRALRRTSQLPLKMMLRNCPPENASTFSTVIKTNDSLLPFSQLFPEFSGDQIQKQGSNAVGLRHACSGHTVTIVSGNTSNRYRVQSNDGLSTTLVVHRLIDRLREKGKSQLTANIGQNHIHLVHQRIEAHYLARREIDRITNEIGLLTSQLRNIERKMLRTVRERNEKSLTDTGLPFLFDSTCTAIFALLEELAKATAERERTGRELRCGVALLLLLLRLNVAEEKYAALNAAIGFESCLADRLGWEEIAETGLTTLLKSVWGKSGISETKSSGWNALVPIASSKELNKLKKRLVHAIERLDGSRESDIVEVEATEGSDFVPA</sequence>
<keyword evidence="8" id="KW-0675">Receptor</keyword>
<accession>A0AAJ7S6W8</accession>
<evidence type="ECO:0000259" key="16">
    <source>
        <dbReference type="Pfam" id="PF14727"/>
    </source>
</evidence>
<dbReference type="InterPro" id="IPR055362">
    <property type="entry name" value="PTHB1_pf_dom"/>
</dbReference>
<dbReference type="Pfam" id="PF10613">
    <property type="entry name" value="Lig_chan-Glu_bd"/>
    <property type="match status" value="1"/>
</dbReference>
<dbReference type="Proteomes" id="UP000694925">
    <property type="component" value="Unplaced"/>
</dbReference>
<dbReference type="Pfam" id="PF23339">
    <property type="entry name" value="PTHB1_CtH"/>
    <property type="match status" value="1"/>
</dbReference>
<dbReference type="Pfam" id="PF14727">
    <property type="entry name" value="PHTB1_N"/>
    <property type="match status" value="1"/>
</dbReference>
<evidence type="ECO:0000256" key="7">
    <source>
        <dbReference type="ARBA" id="ARBA00023136"/>
    </source>
</evidence>
<dbReference type="InterPro" id="IPR019594">
    <property type="entry name" value="Glu/Gly-bd"/>
</dbReference>
<dbReference type="RefSeq" id="XP_026672461.1">
    <property type="nucleotide sequence ID" value="XM_026816660.1"/>
</dbReference>
<dbReference type="InterPro" id="IPR055363">
    <property type="entry name" value="PTHB1_hp_dom"/>
</dbReference>
<keyword evidence="13" id="KW-0732">Signal</keyword>
<dbReference type="InterPro" id="IPR028074">
    <property type="entry name" value="PHTB1_GAE_dom"/>
</dbReference>
<dbReference type="Gene3D" id="3.40.190.10">
    <property type="entry name" value="Periplasmic binding protein-like II"/>
    <property type="match status" value="1"/>
</dbReference>
<feature type="domain" description="PTHB1 GAE" evidence="17">
    <location>
        <begin position="1147"/>
        <end position="1225"/>
    </location>
</feature>
<feature type="signal peptide" evidence="13">
    <location>
        <begin position="1"/>
        <end position="20"/>
    </location>
</feature>
<keyword evidence="3" id="KW-0813">Transport</keyword>
<evidence type="ECO:0000256" key="4">
    <source>
        <dbReference type="ARBA" id="ARBA00022692"/>
    </source>
</evidence>
<name>A0AAJ7S6W8_9HYME</name>
<feature type="transmembrane region" description="Helical" evidence="12">
    <location>
        <begin position="404"/>
        <end position="427"/>
    </location>
</feature>
<feature type="chain" id="PRO_5042600929" evidence="13">
    <location>
        <begin position="21"/>
        <end position="1543"/>
    </location>
</feature>
<evidence type="ECO:0000256" key="3">
    <source>
        <dbReference type="ARBA" id="ARBA00022448"/>
    </source>
</evidence>